<feature type="compositionally biased region" description="Low complexity" evidence="1">
    <location>
        <begin position="195"/>
        <end position="208"/>
    </location>
</feature>
<protein>
    <submittedName>
        <fullName evidence="3">DUF4150 domain-containing protein</fullName>
    </submittedName>
</protein>
<feature type="domain" description="Tox-GHH2" evidence="2">
    <location>
        <begin position="254"/>
        <end position="392"/>
    </location>
</feature>
<feature type="compositionally biased region" description="Basic and acidic residues" evidence="1">
    <location>
        <begin position="175"/>
        <end position="188"/>
    </location>
</feature>
<evidence type="ECO:0000259" key="2">
    <source>
        <dbReference type="Pfam" id="PF15635"/>
    </source>
</evidence>
<gene>
    <name evidence="3" type="ORF">DU478_20750</name>
</gene>
<feature type="region of interest" description="Disordered" evidence="1">
    <location>
        <begin position="272"/>
        <end position="299"/>
    </location>
</feature>
<feature type="region of interest" description="Disordered" evidence="1">
    <location>
        <begin position="124"/>
        <end position="156"/>
    </location>
</feature>
<sequence>MTVFANALEVSCKAQANKIIAAFPDVCMTPPEAPPTPPGVPIPYPNFGMDSDTDKGTGTVKIGGKTVNQKNSSYFTKTTGDEAGAAAKKGVVSSKNTGKSYSQAFSMNVKAEGKNLTRFSDISTNNHGSPPNVPPWPKIGQPWVPPPGDPCAGEKAKIQEACKSEEDVAASCKKAGLDKSPGKRETDGFTHSGPSDRSSAPKPSKSPRVAAGKVRTNEELIAMADKAQKDGCLAALACKLPEYGDGNTCPCPGQTGHHVVPASSFFNKGRGENPKPGELPLVIHTPPEKPPAGYKKPPPYDPKKAPVVCAEGCSNTTGSHGMMHTEMKAAIMARGHSIENVPLQVQGQSKPQKKTSMTYGEQKKEAIKAMEKTFPLSKCDPACIEAQLDDYHVNTLGAKDETPLRADKCGRSSKEIPDAVKMGKVRAAKLRASGGGG</sequence>
<dbReference type="AlphaFoldDB" id="A0A369TG54"/>
<reference evidence="3 4" key="1">
    <citation type="submission" date="2018-07" db="EMBL/GenBank/DDBJ databases">
        <title>Thalassococcus profundi sp. nov., a marine bacterium isolated from deep seawater of Okinawa Trough.</title>
        <authorList>
            <person name="Yu M."/>
        </authorList>
    </citation>
    <scope>NUCLEOTIDE SEQUENCE [LARGE SCALE GENOMIC DNA]</scope>
    <source>
        <strain evidence="3 4">WRAS1</strain>
    </source>
</reference>
<dbReference type="EMBL" id="QPMK01000024">
    <property type="protein sequence ID" value="RDD64339.1"/>
    <property type="molecule type" value="Genomic_DNA"/>
</dbReference>
<evidence type="ECO:0000256" key="1">
    <source>
        <dbReference type="SAM" id="MobiDB-lite"/>
    </source>
</evidence>
<name>A0A369TG54_9RHOB</name>
<comment type="caution">
    <text evidence="3">The sequence shown here is derived from an EMBL/GenBank/DDBJ whole genome shotgun (WGS) entry which is preliminary data.</text>
</comment>
<organism evidence="3 4">
    <name type="scientific">Thalassococcus profundi</name>
    <dbReference type="NCBI Taxonomy" id="2282382"/>
    <lineage>
        <taxon>Bacteria</taxon>
        <taxon>Pseudomonadati</taxon>
        <taxon>Pseudomonadota</taxon>
        <taxon>Alphaproteobacteria</taxon>
        <taxon>Rhodobacterales</taxon>
        <taxon>Roseobacteraceae</taxon>
        <taxon>Thalassococcus</taxon>
    </lineage>
</organism>
<proteinExistence type="predicted"/>
<dbReference type="Pfam" id="PF13665">
    <property type="entry name" value="Tox-PAAR-like"/>
    <property type="match status" value="1"/>
</dbReference>
<dbReference type="OrthoDB" id="8073614at2"/>
<evidence type="ECO:0000313" key="4">
    <source>
        <dbReference type="Proteomes" id="UP000253977"/>
    </source>
</evidence>
<keyword evidence="4" id="KW-1185">Reference proteome</keyword>
<dbReference type="Proteomes" id="UP000253977">
    <property type="component" value="Unassembled WGS sequence"/>
</dbReference>
<evidence type="ECO:0000313" key="3">
    <source>
        <dbReference type="EMBL" id="RDD64339.1"/>
    </source>
</evidence>
<feature type="compositionally biased region" description="Pro residues" evidence="1">
    <location>
        <begin position="131"/>
        <end position="149"/>
    </location>
</feature>
<accession>A0A369TG54</accession>
<dbReference type="InterPro" id="IPR028917">
    <property type="entry name" value="Tox-GHH2_domain"/>
</dbReference>
<dbReference type="RefSeq" id="WP_114512782.1">
    <property type="nucleotide sequence ID" value="NZ_QPMK01000024.1"/>
</dbReference>
<dbReference type="Pfam" id="PF15635">
    <property type="entry name" value="Tox-GHH2"/>
    <property type="match status" value="1"/>
</dbReference>
<feature type="region of interest" description="Disordered" evidence="1">
    <location>
        <begin position="173"/>
        <end position="214"/>
    </location>
</feature>